<name>E3LZB5_CAERE</name>
<dbReference type="eggNOG" id="ENOG502THSH">
    <property type="taxonomic scope" value="Eukaryota"/>
</dbReference>
<dbReference type="RefSeq" id="XP_003111051.2">
    <property type="nucleotide sequence ID" value="XM_003111003.2"/>
</dbReference>
<dbReference type="HOGENOM" id="CLU_080799_0_0_1"/>
<dbReference type="OrthoDB" id="5812243at2759"/>
<evidence type="ECO:0000313" key="1">
    <source>
        <dbReference type="EMBL" id="EFO86883.1"/>
    </source>
</evidence>
<organism evidence="2">
    <name type="scientific">Caenorhabditis remanei</name>
    <name type="common">Caenorhabditis vulgaris</name>
    <dbReference type="NCBI Taxonomy" id="31234"/>
    <lineage>
        <taxon>Eukaryota</taxon>
        <taxon>Metazoa</taxon>
        <taxon>Ecdysozoa</taxon>
        <taxon>Nematoda</taxon>
        <taxon>Chromadorea</taxon>
        <taxon>Rhabditida</taxon>
        <taxon>Rhabditina</taxon>
        <taxon>Rhabditomorpha</taxon>
        <taxon>Rhabditoidea</taxon>
        <taxon>Rhabditidae</taxon>
        <taxon>Peloderinae</taxon>
        <taxon>Caenorhabditis</taxon>
    </lineage>
</organism>
<protein>
    <submittedName>
        <fullName evidence="1">Uncharacterized protein</fullName>
    </submittedName>
</protein>
<dbReference type="OMA" id="NDFDTWR"/>
<dbReference type="EMBL" id="DS268419">
    <property type="protein sequence ID" value="EFO86883.1"/>
    <property type="molecule type" value="Genomic_DNA"/>
</dbReference>
<dbReference type="KEGG" id="crq:GCK72_010472"/>
<evidence type="ECO:0000313" key="2">
    <source>
        <dbReference type="Proteomes" id="UP000008281"/>
    </source>
</evidence>
<accession>E3LZB5</accession>
<gene>
    <name evidence="1" type="ORF">CRE_04801</name>
</gene>
<proteinExistence type="predicted"/>
<dbReference type="GeneID" id="9800688"/>
<dbReference type="CTD" id="9800688"/>
<dbReference type="InParanoid" id="E3LZB5"/>
<dbReference type="FunCoup" id="E3LZB5">
    <property type="interactions" value="1766"/>
</dbReference>
<keyword evidence="2" id="KW-1185">Reference proteome</keyword>
<dbReference type="AlphaFoldDB" id="E3LZB5"/>
<dbReference type="Proteomes" id="UP000008281">
    <property type="component" value="Unassembled WGS sequence"/>
</dbReference>
<reference evidence="1" key="1">
    <citation type="submission" date="2007-07" db="EMBL/GenBank/DDBJ databases">
        <title>PCAP assembly of the Caenorhabditis remanei genome.</title>
        <authorList>
            <consortium name="The Caenorhabditis remanei Sequencing Consortium"/>
            <person name="Wilson R.K."/>
        </authorList>
    </citation>
    <scope>NUCLEOTIDE SEQUENCE [LARGE SCALE GENOMIC DNA]</scope>
    <source>
        <strain evidence="1">PB4641</strain>
    </source>
</reference>
<sequence>MSEQETKKLEGLVKQLKTEINAKKAILEEVLRTVDKDQDKSSSVKKRVYIREILNCEVSIPCSINEIFCADLIDYFRFETHFVARFKIRNTSEGDFSHQSAVLCVSASFSAFFDDEKISLSIHGKIIQAQSQIFNSPFRLLIECNQTTAAPPEACISELISIAEATEDLDLKAIEYMDEKSAVRIVQSLFVVYSHLEIQSSLKFSIFRRNFPTFVENDFETWRLYTGSDRFEGILVYTQIDGDVMKSRVIANNIACCQKFLKIINEKCF</sequence>